<evidence type="ECO:0000313" key="1">
    <source>
        <dbReference type="EMBL" id="CAB0004858.1"/>
    </source>
</evidence>
<reference evidence="1 2" key="1">
    <citation type="submission" date="2020-02" db="EMBL/GenBank/DDBJ databases">
        <authorList>
            <person name="Ferguson B K."/>
        </authorList>
    </citation>
    <scope>NUCLEOTIDE SEQUENCE [LARGE SCALE GENOMIC DNA]</scope>
</reference>
<organism evidence="1 2">
    <name type="scientific">Nesidiocoris tenuis</name>
    <dbReference type="NCBI Taxonomy" id="355587"/>
    <lineage>
        <taxon>Eukaryota</taxon>
        <taxon>Metazoa</taxon>
        <taxon>Ecdysozoa</taxon>
        <taxon>Arthropoda</taxon>
        <taxon>Hexapoda</taxon>
        <taxon>Insecta</taxon>
        <taxon>Pterygota</taxon>
        <taxon>Neoptera</taxon>
        <taxon>Paraneoptera</taxon>
        <taxon>Hemiptera</taxon>
        <taxon>Heteroptera</taxon>
        <taxon>Panheteroptera</taxon>
        <taxon>Cimicomorpha</taxon>
        <taxon>Miridae</taxon>
        <taxon>Dicyphina</taxon>
        <taxon>Nesidiocoris</taxon>
    </lineage>
</organism>
<proteinExistence type="predicted"/>
<evidence type="ECO:0000313" key="2">
    <source>
        <dbReference type="Proteomes" id="UP000479000"/>
    </source>
</evidence>
<keyword evidence="2" id="KW-1185">Reference proteome</keyword>
<dbReference type="Proteomes" id="UP000479000">
    <property type="component" value="Unassembled WGS sequence"/>
</dbReference>
<name>A0A6H5GPD3_9HEMI</name>
<dbReference type="EMBL" id="CADCXU010015415">
    <property type="protein sequence ID" value="CAB0004858.1"/>
    <property type="molecule type" value="Genomic_DNA"/>
</dbReference>
<sequence length="69" mass="8302">MTSLTISTHCRLYSHCRTRPINSVNIITRIQPLIDRTYRCHTVDIPLSYRCHTVDIPFIPLNPFYWRRK</sequence>
<dbReference type="AlphaFoldDB" id="A0A6H5GPD3"/>
<gene>
    <name evidence="1" type="ORF">NTEN_LOCUS10335</name>
</gene>
<accession>A0A6H5GPD3</accession>
<protein>
    <submittedName>
        <fullName evidence="1">Uncharacterized protein</fullName>
    </submittedName>
</protein>